<dbReference type="EMBL" id="DRPZ01000027">
    <property type="protein sequence ID" value="HGY08623.1"/>
    <property type="molecule type" value="Genomic_DNA"/>
</dbReference>
<comment type="caution">
    <text evidence="2">The sequence shown here is derived from an EMBL/GenBank/DDBJ whole genome shotgun (WGS) entry which is preliminary data.</text>
</comment>
<name>A0A7C4VBX3_9DEIN</name>
<protein>
    <recommendedName>
        <fullName evidence="3">Lipoprotein</fullName>
    </recommendedName>
</protein>
<dbReference type="Proteomes" id="UP000885759">
    <property type="component" value="Unassembled WGS sequence"/>
</dbReference>
<accession>A0A7C4VBX3</accession>
<dbReference type="PROSITE" id="PS51257">
    <property type="entry name" value="PROKAR_LIPOPROTEIN"/>
    <property type="match status" value="1"/>
</dbReference>
<dbReference type="AlphaFoldDB" id="A0A7C4VBX3"/>
<sequence>MMKKLSMVALLALLAACGTTPQGEGGGHASNQATAVEAVEISEQPANNGSDDVADEVADENNDDLGISDPLLPDFSHFMEIVTSPVAEWDCSGSSVSGDASDADDDGIAKNATYTVLCTKSFGFAGVSPFEAKREGTLTMQDADDHDPHSGYTSSGSFTYSYTFMGQSYSATRAFTRRWTGTAGSGYGFDHTHSWTWSAAGNEYKVEHERQGSYEPDDADDPFAAGDLSETGSLKHTVNGSDLVEVRESATLHLKEGCTPPADDGTIRFTVNGTTKTYAFNGCGRYGEASGQASATQALEVAEDGDRAAGGEVSGDVADEAGASVAFVPDLSGLEEILDVPAAEWDCNGSSVAGDASDADADGIAKDATYTIDCVKNVDLPAPLGQTSVHRSGTLVVQDADDHDPTSGYDVRGDVTYAYDVAGQSVSAARTFTRHWTGTAAEGYAFTHEQTWAWSAAGQSYKVEHERQGSYEPDRWTDPYAAGLLNETGTVKQYVNDVLQLTVSETTDDLHVNESCDPAADSGSITLEFAGQSKTITFTGCGEYTVQ</sequence>
<evidence type="ECO:0008006" key="3">
    <source>
        <dbReference type="Google" id="ProtNLM"/>
    </source>
</evidence>
<organism evidence="2">
    <name type="scientific">Oceanithermus profundus</name>
    <dbReference type="NCBI Taxonomy" id="187137"/>
    <lineage>
        <taxon>Bacteria</taxon>
        <taxon>Thermotogati</taxon>
        <taxon>Deinococcota</taxon>
        <taxon>Deinococci</taxon>
        <taxon>Thermales</taxon>
        <taxon>Thermaceae</taxon>
        <taxon>Oceanithermus</taxon>
    </lineage>
</organism>
<keyword evidence="1" id="KW-0732">Signal</keyword>
<proteinExistence type="predicted"/>
<evidence type="ECO:0000256" key="1">
    <source>
        <dbReference type="SAM" id="SignalP"/>
    </source>
</evidence>
<gene>
    <name evidence="2" type="ORF">ENK37_01000</name>
</gene>
<evidence type="ECO:0000313" key="2">
    <source>
        <dbReference type="EMBL" id="HGY08623.1"/>
    </source>
</evidence>
<reference evidence="2" key="1">
    <citation type="journal article" date="2020" name="mSystems">
        <title>Genome- and Community-Level Interaction Insights into Carbon Utilization and Element Cycling Functions of Hydrothermarchaeota in Hydrothermal Sediment.</title>
        <authorList>
            <person name="Zhou Z."/>
            <person name="Liu Y."/>
            <person name="Xu W."/>
            <person name="Pan J."/>
            <person name="Luo Z.H."/>
            <person name="Li M."/>
        </authorList>
    </citation>
    <scope>NUCLEOTIDE SEQUENCE [LARGE SCALE GENOMIC DNA]</scope>
    <source>
        <strain evidence="2">HyVt-570</strain>
    </source>
</reference>
<feature type="signal peptide" evidence="1">
    <location>
        <begin position="1"/>
        <end position="23"/>
    </location>
</feature>
<feature type="chain" id="PRO_5027698790" description="Lipoprotein" evidence="1">
    <location>
        <begin position="24"/>
        <end position="547"/>
    </location>
</feature>